<name>A0A9X8CZB2_9BURK</name>
<keyword evidence="5" id="KW-1185">Reference proteome</keyword>
<dbReference type="PANTHER" id="PTHR43800:SF1">
    <property type="entry name" value="PEPTIDYL-LYSINE N-ACETYLTRANSFERASE YJAB"/>
    <property type="match status" value="1"/>
</dbReference>
<reference evidence="4 5" key="1">
    <citation type="submission" date="2018-09" db="EMBL/GenBank/DDBJ databases">
        <title>Acidovorax cavernicola nov. sp. isolated from Gruta de las Maravillas (Aracena, Spain).</title>
        <authorList>
            <person name="Jurado V."/>
            <person name="Gutierrez-Patricio S."/>
            <person name="Gonzalez-Pimentel J.L."/>
            <person name="Miller A.Z."/>
            <person name="Laiz L."/>
            <person name="Saiz-Jimenez C."/>
        </authorList>
    </citation>
    <scope>NUCLEOTIDE SEQUENCE [LARGE SCALE GENOMIC DNA]</scope>
    <source>
        <strain evidence="4 5">1011MAR4D40.2</strain>
    </source>
</reference>
<comment type="caution">
    <text evidence="4">The sequence shown here is derived from an EMBL/GenBank/DDBJ whole genome shotgun (WGS) entry which is preliminary data.</text>
</comment>
<dbReference type="RefSeq" id="WP_119557998.1">
    <property type="nucleotide sequence ID" value="NZ_QXMN01000060.1"/>
</dbReference>
<protein>
    <submittedName>
        <fullName evidence="4">GNAT family N-acetyltransferase</fullName>
    </submittedName>
</protein>
<dbReference type="PANTHER" id="PTHR43800">
    <property type="entry name" value="PEPTIDYL-LYSINE N-ACETYLTRANSFERASE YJAB"/>
    <property type="match status" value="1"/>
</dbReference>
<dbReference type="SUPFAM" id="SSF55729">
    <property type="entry name" value="Acyl-CoA N-acyltransferases (Nat)"/>
    <property type="match status" value="1"/>
</dbReference>
<evidence type="ECO:0000256" key="2">
    <source>
        <dbReference type="ARBA" id="ARBA00023315"/>
    </source>
</evidence>
<dbReference type="PROSITE" id="PS51186">
    <property type="entry name" value="GNAT"/>
    <property type="match status" value="1"/>
</dbReference>
<accession>A0A9X8CZB2</accession>
<dbReference type="Pfam" id="PF00583">
    <property type="entry name" value="Acetyltransf_1"/>
    <property type="match status" value="1"/>
</dbReference>
<gene>
    <name evidence="4" type="ORF">D3H34_28810</name>
</gene>
<dbReference type="InterPro" id="IPR000182">
    <property type="entry name" value="GNAT_dom"/>
</dbReference>
<evidence type="ECO:0000256" key="1">
    <source>
        <dbReference type="ARBA" id="ARBA00022679"/>
    </source>
</evidence>
<keyword evidence="1" id="KW-0808">Transferase</keyword>
<dbReference type="Proteomes" id="UP000265619">
    <property type="component" value="Unassembled WGS sequence"/>
</dbReference>
<dbReference type="OrthoDB" id="5525374at2"/>
<keyword evidence="2" id="KW-0012">Acyltransferase</keyword>
<dbReference type="InterPro" id="IPR016181">
    <property type="entry name" value="Acyl_CoA_acyltransferase"/>
</dbReference>
<sequence>MNAPAAPDLVRRPATQEDIPFLLALRQRTMNGHVVASGAEVSDAHHMARLMHRFECAEVLQHEGQPVGLLKVSRDPHEWVVIQIQLAPGYQGGGIGSRLLAEVVDEATRAGVDLTLSVLRANPAKALYERLGFAVERVSDFSFEMRRKP</sequence>
<evidence type="ECO:0000259" key="3">
    <source>
        <dbReference type="PROSITE" id="PS51186"/>
    </source>
</evidence>
<evidence type="ECO:0000313" key="5">
    <source>
        <dbReference type="Proteomes" id="UP000265619"/>
    </source>
</evidence>
<proteinExistence type="predicted"/>
<dbReference type="EMBL" id="QXMN01000060">
    <property type="protein sequence ID" value="RIX73736.1"/>
    <property type="molecule type" value="Genomic_DNA"/>
</dbReference>
<dbReference type="Gene3D" id="3.40.630.30">
    <property type="match status" value="1"/>
</dbReference>
<dbReference type="GO" id="GO:0016747">
    <property type="term" value="F:acyltransferase activity, transferring groups other than amino-acyl groups"/>
    <property type="evidence" value="ECO:0007669"/>
    <property type="project" value="InterPro"/>
</dbReference>
<evidence type="ECO:0000313" key="4">
    <source>
        <dbReference type="EMBL" id="RIX73736.1"/>
    </source>
</evidence>
<feature type="domain" description="N-acetyltransferase" evidence="3">
    <location>
        <begin position="9"/>
        <end position="149"/>
    </location>
</feature>
<organism evidence="4 5">
    <name type="scientific">Acidovorax cavernicola</name>
    <dbReference type="NCBI Taxonomy" id="1675792"/>
    <lineage>
        <taxon>Bacteria</taxon>
        <taxon>Pseudomonadati</taxon>
        <taxon>Pseudomonadota</taxon>
        <taxon>Betaproteobacteria</taxon>
        <taxon>Burkholderiales</taxon>
        <taxon>Comamonadaceae</taxon>
        <taxon>Acidovorax</taxon>
    </lineage>
</organism>
<dbReference type="CDD" id="cd04301">
    <property type="entry name" value="NAT_SF"/>
    <property type="match status" value="1"/>
</dbReference>
<dbReference type="AlphaFoldDB" id="A0A9X8CZB2"/>